<dbReference type="EMBL" id="CP099959">
    <property type="protein sequence ID" value="XCC57171.1"/>
    <property type="molecule type" value="Genomic_DNA"/>
</dbReference>
<feature type="chain" id="PRO_5043504537" description="Surface-adhesin protein E-like domain-containing protein" evidence="1">
    <location>
        <begin position="34"/>
        <end position="144"/>
    </location>
</feature>
<evidence type="ECO:0000256" key="1">
    <source>
        <dbReference type="SAM" id="SignalP"/>
    </source>
</evidence>
<organism evidence="3">
    <name type="scientific">Polynucleobacter sp. UK-FUSCHL-C3</name>
    <dbReference type="NCBI Taxonomy" id="2955208"/>
    <lineage>
        <taxon>Bacteria</taxon>
        <taxon>Pseudomonadati</taxon>
        <taxon>Pseudomonadota</taxon>
        <taxon>Betaproteobacteria</taxon>
        <taxon>Burkholderiales</taxon>
        <taxon>Burkholderiaceae</taxon>
        <taxon>Polynucleobacter</taxon>
    </lineage>
</organism>
<accession>A0AAU8A0T3</accession>
<proteinExistence type="predicted"/>
<gene>
    <name evidence="3" type="ORF">NKE59_06655</name>
</gene>
<reference evidence="3" key="1">
    <citation type="submission" date="2022-06" db="EMBL/GenBank/DDBJ databases">
        <title>New Polynucleobacter species.</title>
        <authorList>
            <person name="Hahn M.W."/>
        </authorList>
    </citation>
    <scope>NUCLEOTIDE SEQUENCE</scope>
    <source>
        <strain evidence="3">UK-FUSCHL-C3</strain>
    </source>
</reference>
<evidence type="ECO:0000313" key="3">
    <source>
        <dbReference type="EMBL" id="XCC57171.1"/>
    </source>
</evidence>
<dbReference type="Pfam" id="PF16747">
    <property type="entry name" value="Adhesin_E"/>
    <property type="match status" value="1"/>
</dbReference>
<dbReference type="RefSeq" id="WP_353438201.1">
    <property type="nucleotide sequence ID" value="NZ_CP099959.1"/>
</dbReference>
<sequence>MNNLITSSRPRMIPMIKISALSLFLAVSTTTYAAWDELGSSEFMTVMIDKASIKKTGDKVQVRSMLDLKKPGVEPKTKAPVNSIIGLNEYHCGQVQYRPLEVKFMAGKKGTGKVIDEIKTPDSSFEAVVSGDWAAGVYNFACRP</sequence>
<name>A0AAU8A0T3_9BURK</name>
<feature type="domain" description="Surface-adhesin protein E-like" evidence="2">
    <location>
        <begin position="35"/>
        <end position="143"/>
    </location>
</feature>
<feature type="signal peptide" evidence="1">
    <location>
        <begin position="1"/>
        <end position="33"/>
    </location>
</feature>
<dbReference type="AlphaFoldDB" id="A0AAU8A0T3"/>
<protein>
    <recommendedName>
        <fullName evidence="2">Surface-adhesin protein E-like domain-containing protein</fullName>
    </recommendedName>
</protein>
<dbReference type="InterPro" id="IPR031939">
    <property type="entry name" value="Adhesin_E-like"/>
</dbReference>
<keyword evidence="1" id="KW-0732">Signal</keyword>
<evidence type="ECO:0000259" key="2">
    <source>
        <dbReference type="Pfam" id="PF16747"/>
    </source>
</evidence>